<dbReference type="GO" id="GO:0016020">
    <property type="term" value="C:membrane"/>
    <property type="evidence" value="ECO:0007669"/>
    <property type="project" value="UniProtKB-SubCell"/>
</dbReference>
<evidence type="ECO:0000256" key="2">
    <source>
        <dbReference type="ARBA" id="ARBA00032263"/>
    </source>
</evidence>
<dbReference type="Pfam" id="PF00134">
    <property type="entry name" value="Cyclin_N"/>
    <property type="match status" value="1"/>
</dbReference>
<dbReference type="InterPro" id="IPR006671">
    <property type="entry name" value="Cyclin_N"/>
</dbReference>
<evidence type="ECO:0000313" key="5">
    <source>
        <dbReference type="EMBL" id="KAL2334557.1"/>
    </source>
</evidence>
<evidence type="ECO:0000256" key="1">
    <source>
        <dbReference type="ARBA" id="ARBA00011177"/>
    </source>
</evidence>
<proteinExistence type="predicted"/>
<dbReference type="GO" id="GO:0015833">
    <property type="term" value="P:peptide transport"/>
    <property type="evidence" value="ECO:0007669"/>
    <property type="project" value="UniProtKB-KW"/>
</dbReference>
<dbReference type="InterPro" id="IPR036915">
    <property type="entry name" value="Cyclin-like_sf"/>
</dbReference>
<comment type="caution">
    <text evidence="5">The sequence shown here is derived from an EMBL/GenBank/DDBJ whole genome shotgun (WGS) entry which is preliminary data.</text>
</comment>
<keyword evidence="3" id="KW-1133">Transmembrane helix</keyword>
<dbReference type="Proteomes" id="UP001603857">
    <property type="component" value="Unassembled WGS sequence"/>
</dbReference>
<keyword evidence="6" id="KW-1185">Reference proteome</keyword>
<evidence type="ECO:0000256" key="3">
    <source>
        <dbReference type="SAM" id="Phobius"/>
    </source>
</evidence>
<dbReference type="SUPFAM" id="SSF47954">
    <property type="entry name" value="Cyclin-like"/>
    <property type="match status" value="1"/>
</dbReference>
<gene>
    <name evidence="5" type="ORF">Fmac_015770</name>
</gene>
<protein>
    <recommendedName>
        <fullName evidence="2">B-like cyclin</fullName>
    </recommendedName>
</protein>
<evidence type="ECO:0000259" key="4">
    <source>
        <dbReference type="Pfam" id="PF00134"/>
    </source>
</evidence>
<accession>A0ABD1MFH8</accession>
<name>A0ABD1MFH8_9FABA</name>
<organism evidence="5 6">
    <name type="scientific">Flemingia macrophylla</name>
    <dbReference type="NCBI Taxonomy" id="520843"/>
    <lineage>
        <taxon>Eukaryota</taxon>
        <taxon>Viridiplantae</taxon>
        <taxon>Streptophyta</taxon>
        <taxon>Embryophyta</taxon>
        <taxon>Tracheophyta</taxon>
        <taxon>Spermatophyta</taxon>
        <taxon>Magnoliopsida</taxon>
        <taxon>eudicotyledons</taxon>
        <taxon>Gunneridae</taxon>
        <taxon>Pentapetalae</taxon>
        <taxon>rosids</taxon>
        <taxon>fabids</taxon>
        <taxon>Fabales</taxon>
        <taxon>Fabaceae</taxon>
        <taxon>Papilionoideae</taxon>
        <taxon>50 kb inversion clade</taxon>
        <taxon>NPAAA clade</taxon>
        <taxon>indigoferoid/millettioid clade</taxon>
        <taxon>Phaseoleae</taxon>
        <taxon>Flemingia</taxon>
    </lineage>
</organism>
<dbReference type="InterPro" id="IPR004648">
    <property type="entry name" value="Oligpept_transpt"/>
</dbReference>
<dbReference type="EMBL" id="JBGMDY010000005">
    <property type="protein sequence ID" value="KAL2334557.1"/>
    <property type="molecule type" value="Genomic_DNA"/>
</dbReference>
<reference evidence="5 6" key="1">
    <citation type="submission" date="2024-08" db="EMBL/GenBank/DDBJ databases">
        <title>Insights into the chromosomal genome structure of Flemingia macrophylla.</title>
        <authorList>
            <person name="Ding Y."/>
            <person name="Zhao Y."/>
            <person name="Bi W."/>
            <person name="Wu M."/>
            <person name="Zhao G."/>
            <person name="Gong Y."/>
            <person name="Li W."/>
            <person name="Zhang P."/>
        </authorList>
    </citation>
    <scope>NUCLEOTIDE SEQUENCE [LARGE SCALE GENOMIC DNA]</scope>
    <source>
        <strain evidence="5">DYQJB</strain>
        <tissue evidence="5">Leaf</tissue>
    </source>
</reference>
<dbReference type="AlphaFoldDB" id="A0ABD1MFH8"/>
<evidence type="ECO:0000313" key="6">
    <source>
        <dbReference type="Proteomes" id="UP001603857"/>
    </source>
</evidence>
<sequence>MLVVFGMDIQQMQSELSKELTTAMFHSTLLIIFIFFLNVPLSAYLRNVLLPIHSGVDKGSVFSRNRRGERMELTQIMVQVATLPIGYLMARLLPTASFHMGSWRCSLNSGPLNMKEHVLVTIFANVESAFRSGLWAPAEPTSSRSTSSTLPICGGPLASFRFLFFDLYLDKDNLLKPLTALKDPNVTNIDDDFEDPLSCSLYAVDIYDNMRVVELARRPYPNFMETVQRDITHSMRAILVDWLIEVYILKEVHGKVVTLGMWGNVVVESSLLDMCGKCSDVGCASAVFGTAGSLKEYKVRGLQLLAKFEKFLLPHCYRCFRVIFASIIFANLILHNIGATGDLGLFCKGLGTWDLLAMLDQVKKPLVLDEKAMQTEVKMTPLLQKKVLVKPPEKAPEPSF</sequence>
<dbReference type="PANTHER" id="PTHR22601">
    <property type="entry name" value="ISP4 LIKE PROTEIN"/>
    <property type="match status" value="1"/>
</dbReference>
<dbReference type="GO" id="GO:0015031">
    <property type="term" value="P:protein transport"/>
    <property type="evidence" value="ECO:0007669"/>
    <property type="project" value="UniProtKB-KW"/>
</dbReference>
<feature type="domain" description="Cyclin N-terminal" evidence="4">
    <location>
        <begin position="205"/>
        <end position="257"/>
    </location>
</feature>
<keyword evidence="3" id="KW-0812">Transmembrane</keyword>
<feature type="transmembrane region" description="Helical" evidence="3">
    <location>
        <begin position="20"/>
        <end position="39"/>
    </location>
</feature>
<keyword evidence="3" id="KW-0472">Membrane</keyword>
<comment type="subunit">
    <text evidence="1">Interacts with the CDC2 protein kinase to form a serine/threonine kinase holoenzyme complex also known as maturation promoting factor (MPF). The cyclin subunit imparts substrate specificity to the complex.</text>
</comment>